<dbReference type="GO" id="GO:0005840">
    <property type="term" value="C:ribosome"/>
    <property type="evidence" value="ECO:0007669"/>
    <property type="project" value="UniProtKB-KW"/>
</dbReference>
<dbReference type="STRING" id="46677.AWM79_19930"/>
<reference evidence="1 2" key="1">
    <citation type="submission" date="2016-01" db="EMBL/GenBank/DDBJ databases">
        <authorList>
            <person name="McClelland M."/>
            <person name="Jain A."/>
            <person name="Saraogi P."/>
            <person name="Mendelson R."/>
            <person name="Westerman R."/>
            <person name="SanMiguel P."/>
            <person name="Csonka L."/>
        </authorList>
    </citation>
    <scope>NUCLEOTIDE SEQUENCE [LARGE SCALE GENOMIC DNA]</scope>
    <source>
        <strain evidence="1 2">NCPPB 2472</strain>
    </source>
</reference>
<gene>
    <name evidence="1" type="ORF">AWM79_19930</name>
</gene>
<organism evidence="1 2">
    <name type="scientific">Pseudomonas agarici</name>
    <dbReference type="NCBI Taxonomy" id="46677"/>
    <lineage>
        <taxon>Bacteria</taxon>
        <taxon>Pseudomonadati</taxon>
        <taxon>Pseudomonadota</taxon>
        <taxon>Gammaproteobacteria</taxon>
        <taxon>Pseudomonadales</taxon>
        <taxon>Pseudomonadaceae</taxon>
        <taxon>Pseudomonas</taxon>
    </lineage>
</organism>
<keyword evidence="1" id="KW-0687">Ribonucleoprotein</keyword>
<protein>
    <submittedName>
        <fullName evidence="1">SSU ribosomal protein S2p (SAe)</fullName>
    </submittedName>
</protein>
<evidence type="ECO:0000313" key="2">
    <source>
        <dbReference type="Proteomes" id="UP000063229"/>
    </source>
</evidence>
<proteinExistence type="predicted"/>
<keyword evidence="2" id="KW-1185">Reference proteome</keyword>
<dbReference type="RefSeq" id="WP_017130108.1">
    <property type="nucleotide sequence ID" value="NZ_CP014135.1"/>
</dbReference>
<dbReference type="OrthoDB" id="6823140at2"/>
<evidence type="ECO:0000313" key="1">
    <source>
        <dbReference type="EMBL" id="AMB87442.1"/>
    </source>
</evidence>
<dbReference type="Proteomes" id="UP000063229">
    <property type="component" value="Chromosome"/>
</dbReference>
<name>A0A0X1T632_PSEAA</name>
<sequence length="318" mass="33781">MTQPYAFINERIQGYSMLKSSLSLGRNAATKFDTLNAHIHNMMVLPGQIVIVGDDSTMSCTAEEARLMEAGWRVRHALASNLARSDGFILENYDLLQMLLGNAALGLGSASNAWNKHLTAVSSTLQEIEALHKHSLSRSGGRDEFLAQRRLLFAKLDAQLEGFARYGTGLRNRGSIKKMLGISTRSYVQSGEIKSYASTLDSISRTANHLKKGTPIGIALDTTATALEIREACSSGREEQCREAKFVESGKLAGNVAGGLIAGPASVWVCVTILGITTGPGALSCLVVSGVAGGAMFGGLVGGAGERTGEKLYQWTAP</sequence>
<accession>A0A0X1T632</accession>
<dbReference type="EMBL" id="CP014135">
    <property type="protein sequence ID" value="AMB87442.1"/>
    <property type="molecule type" value="Genomic_DNA"/>
</dbReference>
<dbReference type="KEGG" id="pagb:AWM79_19930"/>
<dbReference type="AlphaFoldDB" id="A0A0X1T632"/>
<keyword evidence="1" id="KW-0689">Ribosomal protein</keyword>